<dbReference type="EMBL" id="FLQZ01000030">
    <property type="protein sequence ID" value="SBT12643.1"/>
    <property type="molecule type" value="Genomic_DNA"/>
</dbReference>
<protein>
    <submittedName>
        <fullName evidence="1">Uncharacterized protein</fullName>
    </submittedName>
</protein>
<dbReference type="AlphaFoldDB" id="A0A1C3JBZ0"/>
<reference evidence="2" key="1">
    <citation type="submission" date="2016-06" db="EMBL/GenBank/DDBJ databases">
        <authorList>
            <person name="Rodrigo-Torres L."/>
            <person name="Arahal D.R."/>
        </authorList>
    </citation>
    <scope>NUCLEOTIDE SEQUENCE [LARGE SCALE GENOMIC DNA]</scope>
    <source>
        <strain evidence="2">CECT 7224</strain>
    </source>
</reference>
<accession>A0A1C3JBZ0</accession>
<keyword evidence="2" id="KW-1185">Reference proteome</keyword>
<evidence type="ECO:0000313" key="1">
    <source>
        <dbReference type="EMBL" id="SBT12643.1"/>
    </source>
</evidence>
<evidence type="ECO:0000313" key="2">
    <source>
        <dbReference type="Proteomes" id="UP000092819"/>
    </source>
</evidence>
<name>A0A1C3JBZ0_9VIBR</name>
<proteinExistence type="predicted"/>
<gene>
    <name evidence="1" type="ORF">VCE7224_01386</name>
</gene>
<sequence>MEKSVAVKLRGETNLREKVTQIAVATCADLKSYRATTFAA</sequence>
<dbReference type="Proteomes" id="UP000092819">
    <property type="component" value="Unassembled WGS sequence"/>
</dbReference>
<organism evidence="1 2">
    <name type="scientific">Vibrio celticus</name>
    <dbReference type="NCBI Taxonomy" id="446372"/>
    <lineage>
        <taxon>Bacteria</taxon>
        <taxon>Pseudomonadati</taxon>
        <taxon>Pseudomonadota</taxon>
        <taxon>Gammaproteobacteria</taxon>
        <taxon>Vibrionales</taxon>
        <taxon>Vibrionaceae</taxon>
        <taxon>Vibrio</taxon>
    </lineage>
</organism>